<accession>I7J968</accession>
<organism evidence="5 6">
    <name type="scientific">Babesia microti (strain RI)</name>
    <dbReference type="NCBI Taxonomy" id="1133968"/>
    <lineage>
        <taxon>Eukaryota</taxon>
        <taxon>Sar</taxon>
        <taxon>Alveolata</taxon>
        <taxon>Apicomplexa</taxon>
        <taxon>Aconoidasida</taxon>
        <taxon>Piroplasmida</taxon>
        <taxon>Babesiidae</taxon>
        <taxon>Babesia</taxon>
    </lineage>
</organism>
<comment type="similarity">
    <text evidence="1">Belongs to the eukaryotic ribosomal protein P1/P2 family.</text>
</comment>
<evidence type="ECO:0000256" key="1">
    <source>
        <dbReference type="ARBA" id="ARBA00005436"/>
    </source>
</evidence>
<proteinExistence type="inferred from homology"/>
<evidence type="ECO:0000256" key="3">
    <source>
        <dbReference type="ARBA" id="ARBA00023274"/>
    </source>
</evidence>
<dbReference type="GO" id="GO:0003735">
    <property type="term" value="F:structural constituent of ribosome"/>
    <property type="evidence" value="ECO:0007669"/>
    <property type="project" value="InterPro"/>
</dbReference>
<keyword evidence="2 5" id="KW-0689">Ribosomal protein</keyword>
<sequence length="108" mass="11414">MSMKYIAAYFIAALSGAKHPGEEIEKIIKSVGGEVDDKVLSGFINAIKDKQPHELISAGLGKLQTISMSSASVSAAAPATVHGGATAEPEKKEEEEEEDDDMGFSLFD</sequence>
<reference evidence="5 6" key="1">
    <citation type="journal article" date="2012" name="Nucleic Acids Res.">
        <title>Sequencing of the smallest Apicomplexan genome from the human pathogen Babesia microti.</title>
        <authorList>
            <person name="Cornillot E."/>
            <person name="Hadj-Kaddour K."/>
            <person name="Dassouli A."/>
            <person name="Noel B."/>
            <person name="Ranwez V."/>
            <person name="Vacherie B."/>
            <person name="Augagneur Y."/>
            <person name="Bres V."/>
            <person name="Duclos A."/>
            <person name="Randazzo S."/>
            <person name="Carcy B."/>
            <person name="Debierre-Grockiego F."/>
            <person name="Delbecq S."/>
            <person name="Moubri-Menage K."/>
            <person name="Shams-Eldin H."/>
            <person name="Usmani-Brown S."/>
            <person name="Bringaud F."/>
            <person name="Wincker P."/>
            <person name="Vivares C.P."/>
            <person name="Schwarz R.T."/>
            <person name="Schetters T.P."/>
            <person name="Krause P.J."/>
            <person name="Gorenflot A."/>
            <person name="Berry V."/>
            <person name="Barbe V."/>
            <person name="Ben Mamoun C."/>
        </authorList>
    </citation>
    <scope>NUCLEOTIDE SEQUENCE [LARGE SCALE GENOMIC DNA]</scope>
    <source>
        <strain evidence="5 6">RI</strain>
    </source>
</reference>
<dbReference type="KEGG" id="bmic:BmR1_04g07750"/>
<dbReference type="GO" id="GO:0022625">
    <property type="term" value="C:cytosolic large ribosomal subunit"/>
    <property type="evidence" value="ECO:0007669"/>
    <property type="project" value="InterPro"/>
</dbReference>
<feature type="region of interest" description="Disordered" evidence="4">
    <location>
        <begin position="77"/>
        <end position="108"/>
    </location>
</feature>
<evidence type="ECO:0000313" key="5">
    <source>
        <dbReference type="EMBL" id="CCF75738.1"/>
    </source>
</evidence>
<name>I7J968_BABMR</name>
<dbReference type="HAMAP" id="MF_01478">
    <property type="entry name" value="Ribosomal_L12_arch"/>
    <property type="match status" value="1"/>
</dbReference>
<evidence type="ECO:0000313" key="6">
    <source>
        <dbReference type="Proteomes" id="UP000002899"/>
    </source>
</evidence>
<dbReference type="RefSeq" id="XP_012650146.1">
    <property type="nucleotide sequence ID" value="XM_012794692.1"/>
</dbReference>
<dbReference type="VEuPathDB" id="PiroplasmaDB:BmR1_04g07750"/>
<dbReference type="OrthoDB" id="1227494at2759"/>
<feature type="compositionally biased region" description="Acidic residues" evidence="4">
    <location>
        <begin position="93"/>
        <end position="102"/>
    </location>
</feature>
<dbReference type="InterPro" id="IPR044076">
    <property type="entry name" value="Ribosomal_P2"/>
</dbReference>
<dbReference type="FunFam" id="1.10.10.1410:FF:000002">
    <property type="entry name" value="60S acidic ribosomal protein P2"/>
    <property type="match status" value="1"/>
</dbReference>
<reference evidence="5 6" key="2">
    <citation type="journal article" date="2013" name="PLoS ONE">
        <title>Whole genome mapping and re-organization of the nuclear and mitochondrial genomes of Babesia microti isolates.</title>
        <authorList>
            <person name="Cornillot E."/>
            <person name="Dassouli A."/>
            <person name="Garg A."/>
            <person name="Pachikara N."/>
            <person name="Randazzo S."/>
            <person name="Depoix D."/>
            <person name="Carcy B."/>
            <person name="Delbecq S."/>
            <person name="Frutos R."/>
            <person name="Silva J.C."/>
            <person name="Sutton R."/>
            <person name="Krause P.J."/>
            <person name="Mamoun C.B."/>
        </authorList>
    </citation>
    <scope>NUCLEOTIDE SEQUENCE [LARGE SCALE GENOMIC DNA]</scope>
    <source>
        <strain evidence="5 6">RI</strain>
    </source>
</reference>
<dbReference type="Pfam" id="PF00428">
    <property type="entry name" value="Ribosomal_60s"/>
    <property type="match status" value="1"/>
</dbReference>
<dbReference type="InterPro" id="IPR027534">
    <property type="entry name" value="Ribosomal_P1/P2"/>
</dbReference>
<keyword evidence="3" id="KW-0687">Ribonucleoprotein</keyword>
<dbReference type="GeneID" id="24426191"/>
<reference evidence="5 6" key="3">
    <citation type="journal article" date="2016" name="Sci. Rep.">
        <title>Genome-wide diversity and gene expression profiling of Babesia microti isolates identify polymorphic genes that mediate host-pathogen interactions.</title>
        <authorList>
            <person name="Silva J.C."/>
            <person name="Cornillot E."/>
            <person name="McCracken C."/>
            <person name="Usmani-Brown S."/>
            <person name="Dwivedi A."/>
            <person name="Ifeonu O.O."/>
            <person name="Crabtree J."/>
            <person name="Gotia H.T."/>
            <person name="Virji A.Z."/>
            <person name="Reynes C."/>
            <person name="Colinge J."/>
            <person name="Kumar V."/>
            <person name="Lawres L."/>
            <person name="Pazzi J.E."/>
            <person name="Pablo J.V."/>
            <person name="Hung C."/>
            <person name="Brancato J."/>
            <person name="Kumari P."/>
            <person name="Orvis J."/>
            <person name="Tretina K."/>
            <person name="Chibucos M."/>
            <person name="Ott S."/>
            <person name="Sadzewicz L."/>
            <person name="Sengamalay N."/>
            <person name="Shetty A.C."/>
            <person name="Su Q."/>
            <person name="Tallon L."/>
            <person name="Fraser C.M."/>
            <person name="Frutos R."/>
            <person name="Molina D.M."/>
            <person name="Krause P.J."/>
            <person name="Ben Mamoun C."/>
        </authorList>
    </citation>
    <scope>NUCLEOTIDE SEQUENCE [LARGE SCALE GENOMIC DNA]</scope>
    <source>
        <strain evidence="5 6">RI</strain>
    </source>
</reference>
<evidence type="ECO:0000256" key="4">
    <source>
        <dbReference type="SAM" id="MobiDB-lite"/>
    </source>
</evidence>
<keyword evidence="6" id="KW-1185">Reference proteome</keyword>
<dbReference type="Gene3D" id="1.10.10.1410">
    <property type="match status" value="1"/>
</dbReference>
<dbReference type="EMBL" id="LN871599">
    <property type="protein sequence ID" value="CCF75738.1"/>
    <property type="molecule type" value="Genomic_DNA"/>
</dbReference>
<dbReference type="CDD" id="cd05833">
    <property type="entry name" value="Ribosomal_P2"/>
    <property type="match status" value="1"/>
</dbReference>
<dbReference type="GO" id="GO:0002182">
    <property type="term" value="P:cytoplasmic translational elongation"/>
    <property type="evidence" value="ECO:0007669"/>
    <property type="project" value="InterPro"/>
</dbReference>
<gene>
    <name evidence="5" type="ORF">BmR1_04g07750</name>
</gene>
<dbReference type="Proteomes" id="UP000002899">
    <property type="component" value="Chromosome IV"/>
</dbReference>
<evidence type="ECO:0000256" key="2">
    <source>
        <dbReference type="ARBA" id="ARBA00022980"/>
    </source>
</evidence>
<dbReference type="PANTHER" id="PTHR21141:SF5">
    <property type="entry name" value="LARGE RIBOSOMAL SUBUNIT PROTEIN P2"/>
    <property type="match status" value="1"/>
</dbReference>
<dbReference type="InterPro" id="IPR038716">
    <property type="entry name" value="P1/P2_N_sf"/>
</dbReference>
<protein>
    <submittedName>
        <fullName evidence="5">Large subunit ribosomal protein LP2</fullName>
    </submittedName>
</protein>
<dbReference type="PANTHER" id="PTHR21141">
    <property type="entry name" value="60S ACIDIC RIBOSOMAL PROTEIN FAMILY MEMBER"/>
    <property type="match status" value="1"/>
</dbReference>
<dbReference type="AlphaFoldDB" id="I7J968"/>